<dbReference type="InterPro" id="IPR036259">
    <property type="entry name" value="MFS_trans_sf"/>
</dbReference>
<dbReference type="Pfam" id="PF07690">
    <property type="entry name" value="MFS_1"/>
    <property type="match status" value="1"/>
</dbReference>
<evidence type="ECO:0000256" key="3">
    <source>
        <dbReference type="ARBA" id="ARBA00022692"/>
    </source>
</evidence>
<feature type="transmembrane region" description="Helical" evidence="6">
    <location>
        <begin position="107"/>
        <end position="127"/>
    </location>
</feature>
<evidence type="ECO:0000313" key="10">
    <source>
        <dbReference type="Proteomes" id="UP000199052"/>
    </source>
</evidence>
<dbReference type="GO" id="GO:0022857">
    <property type="term" value="F:transmembrane transporter activity"/>
    <property type="evidence" value="ECO:0007669"/>
    <property type="project" value="InterPro"/>
</dbReference>
<evidence type="ECO:0000313" key="11">
    <source>
        <dbReference type="Proteomes" id="UP000533017"/>
    </source>
</evidence>
<dbReference type="STRING" id="504797.SAMN05421678_10313"/>
<dbReference type="Proteomes" id="UP000199052">
    <property type="component" value="Unassembled WGS sequence"/>
</dbReference>
<dbReference type="InterPro" id="IPR020846">
    <property type="entry name" value="MFS_dom"/>
</dbReference>
<protein>
    <submittedName>
        <fullName evidence="8">MFS family arabinose efflux permease</fullName>
    </submittedName>
    <submittedName>
        <fullName evidence="9">Predicted arabinose efflux permease, MFS family</fullName>
    </submittedName>
</protein>
<feature type="transmembrane region" description="Helical" evidence="6">
    <location>
        <begin position="329"/>
        <end position="351"/>
    </location>
</feature>
<feature type="transmembrane region" description="Helical" evidence="6">
    <location>
        <begin position="139"/>
        <end position="162"/>
    </location>
</feature>
<feature type="domain" description="Major facilitator superfamily (MFS) profile" evidence="7">
    <location>
        <begin position="12"/>
        <end position="387"/>
    </location>
</feature>
<evidence type="ECO:0000256" key="6">
    <source>
        <dbReference type="SAM" id="Phobius"/>
    </source>
</evidence>
<evidence type="ECO:0000259" key="7">
    <source>
        <dbReference type="PROSITE" id="PS50850"/>
    </source>
</evidence>
<feature type="transmembrane region" description="Helical" evidence="6">
    <location>
        <begin position="274"/>
        <end position="292"/>
    </location>
</feature>
<dbReference type="RefSeq" id="WP_092881931.1">
    <property type="nucleotide sequence ID" value="NZ_FOOI01000003.1"/>
</dbReference>
<evidence type="ECO:0000313" key="8">
    <source>
        <dbReference type="EMBL" id="NYH85878.1"/>
    </source>
</evidence>
<feature type="transmembrane region" description="Helical" evidence="6">
    <location>
        <begin position="78"/>
        <end position="101"/>
    </location>
</feature>
<keyword evidence="11" id="KW-1185">Reference proteome</keyword>
<proteinExistence type="predicted"/>
<accession>A0A1I2MQX0</accession>
<comment type="subcellular location">
    <subcellularLocation>
        <location evidence="1">Cell membrane</location>
        <topology evidence="1">Multi-pass membrane protein</topology>
    </subcellularLocation>
</comment>
<keyword evidence="4 6" id="KW-1133">Transmembrane helix</keyword>
<keyword evidence="2" id="KW-1003">Cell membrane</keyword>
<evidence type="ECO:0000256" key="2">
    <source>
        <dbReference type="ARBA" id="ARBA00022475"/>
    </source>
</evidence>
<organism evidence="9 10">
    <name type="scientific">Actinopolymorpha cephalotaxi</name>
    <dbReference type="NCBI Taxonomy" id="504797"/>
    <lineage>
        <taxon>Bacteria</taxon>
        <taxon>Bacillati</taxon>
        <taxon>Actinomycetota</taxon>
        <taxon>Actinomycetes</taxon>
        <taxon>Propionibacteriales</taxon>
        <taxon>Actinopolymorphaceae</taxon>
        <taxon>Actinopolymorpha</taxon>
    </lineage>
</organism>
<dbReference type="GO" id="GO:0005886">
    <property type="term" value="C:plasma membrane"/>
    <property type="evidence" value="ECO:0007669"/>
    <property type="project" value="UniProtKB-SubCell"/>
</dbReference>
<feature type="transmembrane region" description="Helical" evidence="6">
    <location>
        <begin position="298"/>
        <end position="317"/>
    </location>
</feature>
<dbReference type="Gene3D" id="1.20.1250.20">
    <property type="entry name" value="MFS general substrate transporter like domains"/>
    <property type="match status" value="1"/>
</dbReference>
<gene>
    <name evidence="8" type="ORF">FHR37_004729</name>
    <name evidence="9" type="ORF">SAMN05421678_10313</name>
</gene>
<keyword evidence="5 6" id="KW-0472">Membrane</keyword>
<feature type="transmembrane region" description="Helical" evidence="6">
    <location>
        <begin position="242"/>
        <end position="262"/>
    </location>
</feature>
<evidence type="ECO:0000256" key="4">
    <source>
        <dbReference type="ARBA" id="ARBA00022989"/>
    </source>
</evidence>
<evidence type="ECO:0000256" key="5">
    <source>
        <dbReference type="ARBA" id="ARBA00023136"/>
    </source>
</evidence>
<reference evidence="8 11" key="2">
    <citation type="submission" date="2020-07" db="EMBL/GenBank/DDBJ databases">
        <title>Sequencing the genomes of 1000 actinobacteria strains.</title>
        <authorList>
            <person name="Klenk H.-P."/>
        </authorList>
    </citation>
    <scope>NUCLEOTIDE SEQUENCE [LARGE SCALE GENOMIC DNA]</scope>
    <source>
        <strain evidence="8 11">DSM 45117</strain>
    </source>
</reference>
<dbReference type="SUPFAM" id="SSF103473">
    <property type="entry name" value="MFS general substrate transporter"/>
    <property type="match status" value="1"/>
</dbReference>
<dbReference type="PANTHER" id="PTHR43124:SF10">
    <property type="entry name" value="PURINE EFFLUX PUMP PBUE"/>
    <property type="match status" value="1"/>
</dbReference>
<dbReference type="EMBL" id="JACBZA010000001">
    <property type="protein sequence ID" value="NYH85878.1"/>
    <property type="molecule type" value="Genomic_DNA"/>
</dbReference>
<dbReference type="OrthoDB" id="9814237at2"/>
<reference evidence="9 10" key="1">
    <citation type="submission" date="2016-10" db="EMBL/GenBank/DDBJ databases">
        <authorList>
            <person name="de Groot N.N."/>
        </authorList>
    </citation>
    <scope>NUCLEOTIDE SEQUENCE [LARGE SCALE GENOMIC DNA]</scope>
    <source>
        <strain evidence="9 10">CPCC 202808</strain>
    </source>
</reference>
<dbReference type="InterPro" id="IPR050189">
    <property type="entry name" value="MFS_Efflux_Transporters"/>
</dbReference>
<dbReference type="PROSITE" id="PS50850">
    <property type="entry name" value="MFS"/>
    <property type="match status" value="1"/>
</dbReference>
<keyword evidence="3 6" id="KW-0812">Transmembrane</keyword>
<dbReference type="EMBL" id="FOOI01000003">
    <property type="protein sequence ID" value="SFF93894.1"/>
    <property type="molecule type" value="Genomic_DNA"/>
</dbReference>
<feature type="transmembrane region" description="Helical" evidence="6">
    <location>
        <begin position="12"/>
        <end position="34"/>
    </location>
</feature>
<evidence type="ECO:0000313" key="9">
    <source>
        <dbReference type="EMBL" id="SFF93894.1"/>
    </source>
</evidence>
<feature type="transmembrane region" description="Helical" evidence="6">
    <location>
        <begin position="208"/>
        <end position="230"/>
    </location>
</feature>
<dbReference type="PANTHER" id="PTHR43124">
    <property type="entry name" value="PURINE EFFLUX PUMP PBUE"/>
    <property type="match status" value="1"/>
</dbReference>
<sequence>MHTHRTGAPPSRAAVLTVGTFAVGTDAFVVAGVLPDLARSLHVGVAQAAQLVTVFALAYAVLAPVLAALTGRWPRRKLLLTALLVFVLGNVATALAPSYVLVVVARLLAAAGAAMFTPNASATAAALAPPEQRARAISWVAFGLTSSTALGAPLGTFLASVLSWRETMWFVAALGVLAALGIARWLPDVPAPPAVSLRERLSPLGDRLVVRCLAVTLAMYLGVYVAYTYASVILGPATHGDGAVLAVLLLVSGCAGMVSTPLSGHLTDRVGPRWLITGAAAILLVTFALLPVASTTVVGAGIGMAAYGFGAWAVNVPQQHRLIALRPSSPALVVALNASALYLGVSLSGLAGAGALQVTSVTALPWVAAAFVAVGLLVSEGLHRRLPVSTVPTVATAPAAERQPAS</sequence>
<feature type="transmembrane region" description="Helical" evidence="6">
    <location>
        <begin position="168"/>
        <end position="187"/>
    </location>
</feature>
<name>A0A1I2MQX0_9ACTN</name>
<dbReference type="AlphaFoldDB" id="A0A1I2MQX0"/>
<feature type="transmembrane region" description="Helical" evidence="6">
    <location>
        <begin position="363"/>
        <end position="382"/>
    </location>
</feature>
<dbReference type="CDD" id="cd17324">
    <property type="entry name" value="MFS_NepI_like"/>
    <property type="match status" value="1"/>
</dbReference>
<dbReference type="InterPro" id="IPR011701">
    <property type="entry name" value="MFS"/>
</dbReference>
<evidence type="ECO:0000256" key="1">
    <source>
        <dbReference type="ARBA" id="ARBA00004651"/>
    </source>
</evidence>
<dbReference type="Proteomes" id="UP000533017">
    <property type="component" value="Unassembled WGS sequence"/>
</dbReference>
<feature type="transmembrane region" description="Helical" evidence="6">
    <location>
        <begin position="46"/>
        <end position="66"/>
    </location>
</feature>